<evidence type="ECO:0000313" key="2">
    <source>
        <dbReference type="Proteomes" id="UP000265200"/>
    </source>
</evidence>
<organism evidence="1 2">
    <name type="scientific">Oryzias latipes</name>
    <name type="common">Japanese rice fish</name>
    <name type="synonym">Japanese killifish</name>
    <dbReference type="NCBI Taxonomy" id="8090"/>
    <lineage>
        <taxon>Eukaryota</taxon>
        <taxon>Metazoa</taxon>
        <taxon>Chordata</taxon>
        <taxon>Craniata</taxon>
        <taxon>Vertebrata</taxon>
        <taxon>Euteleostomi</taxon>
        <taxon>Actinopterygii</taxon>
        <taxon>Neopterygii</taxon>
        <taxon>Teleostei</taxon>
        <taxon>Neoteleostei</taxon>
        <taxon>Acanthomorphata</taxon>
        <taxon>Ovalentaria</taxon>
        <taxon>Atherinomorphae</taxon>
        <taxon>Beloniformes</taxon>
        <taxon>Adrianichthyidae</taxon>
        <taxon>Oryziinae</taxon>
        <taxon>Oryzias</taxon>
    </lineage>
</organism>
<reference key="1">
    <citation type="journal article" date="2007" name="Nature">
        <title>The medaka draft genome and insights into vertebrate genome evolution.</title>
        <authorList>
            <person name="Kasahara M."/>
            <person name="Naruse K."/>
            <person name="Sasaki S."/>
            <person name="Nakatani Y."/>
            <person name="Qu W."/>
            <person name="Ahsan B."/>
            <person name="Yamada T."/>
            <person name="Nagayasu Y."/>
            <person name="Doi K."/>
            <person name="Kasai Y."/>
            <person name="Jindo T."/>
            <person name="Kobayashi D."/>
            <person name="Shimada A."/>
            <person name="Toyoda A."/>
            <person name="Kuroki Y."/>
            <person name="Fujiyama A."/>
            <person name="Sasaki T."/>
            <person name="Shimizu A."/>
            <person name="Asakawa S."/>
            <person name="Shimizu N."/>
            <person name="Hashimoto S."/>
            <person name="Yang J."/>
            <person name="Lee Y."/>
            <person name="Matsushima K."/>
            <person name="Sugano S."/>
            <person name="Sakaizumi M."/>
            <person name="Narita T."/>
            <person name="Ohishi K."/>
            <person name="Haga S."/>
            <person name="Ohta F."/>
            <person name="Nomoto H."/>
            <person name="Nogata K."/>
            <person name="Morishita T."/>
            <person name="Endo T."/>
            <person name="Shin-I T."/>
            <person name="Takeda H."/>
            <person name="Morishita S."/>
            <person name="Kohara Y."/>
        </authorList>
    </citation>
    <scope>NUCLEOTIDE SEQUENCE [LARGE SCALE GENOMIC DNA]</scope>
    <source>
        <strain>Hd-rR</strain>
    </source>
</reference>
<dbReference type="Ensembl" id="ENSORLT00015033150.1">
    <property type="protein sequence ID" value="ENSORLP00015030698.1"/>
    <property type="gene ID" value="ENSORLG00015014527.1"/>
</dbReference>
<reference evidence="1" key="3">
    <citation type="submission" date="2025-08" db="UniProtKB">
        <authorList>
            <consortium name="Ensembl"/>
        </authorList>
    </citation>
    <scope>IDENTIFICATION</scope>
    <source>
        <strain evidence="1">HSOK</strain>
    </source>
</reference>
<protein>
    <recommendedName>
        <fullName evidence="3">THAP-type domain-containing protein</fullName>
    </recommendedName>
</protein>
<sequence length="96" mass="10986">MLNACGLYTDAAYVCMYEGSSTRENDWVRLVIGWITVVPTSKTVWLCSKHFVETDFDNTGQTVRLKPDTAASMLHKLITHMNQWGNQLFSLFFVSF</sequence>
<proteinExistence type="predicted"/>
<dbReference type="AlphaFoldDB" id="A0A3P9JEY6"/>
<reference evidence="1" key="4">
    <citation type="submission" date="2025-09" db="UniProtKB">
        <authorList>
            <consortium name="Ensembl"/>
        </authorList>
    </citation>
    <scope>IDENTIFICATION</scope>
    <source>
        <strain evidence="1">HSOK</strain>
    </source>
</reference>
<dbReference type="Proteomes" id="UP000265200">
    <property type="component" value="Chromosome 6"/>
</dbReference>
<reference evidence="1 2" key="2">
    <citation type="submission" date="2017-04" db="EMBL/GenBank/DDBJ databases">
        <title>CpG methylation of centromeres and impact of large insertions on vertebrate speciation.</title>
        <authorList>
            <person name="Ichikawa K."/>
            <person name="Yoshimura J."/>
            <person name="Morishita S."/>
        </authorList>
    </citation>
    <scope>NUCLEOTIDE SEQUENCE</scope>
    <source>
        <strain evidence="1 2">HSOK</strain>
    </source>
</reference>
<evidence type="ECO:0000313" key="1">
    <source>
        <dbReference type="Ensembl" id="ENSORLP00015030698.1"/>
    </source>
</evidence>
<name>A0A3P9JEY6_ORYLA</name>
<evidence type="ECO:0008006" key="3">
    <source>
        <dbReference type="Google" id="ProtNLM"/>
    </source>
</evidence>
<accession>A0A3P9JEY6</accession>